<gene>
    <name evidence="3" type="ORF">JF539_17545</name>
</gene>
<dbReference type="EMBL" id="JAEKJZ010000003">
    <property type="protein sequence ID" value="MBN9672161.1"/>
    <property type="molecule type" value="Genomic_DNA"/>
</dbReference>
<evidence type="ECO:0000259" key="2">
    <source>
        <dbReference type="Pfam" id="PF23920"/>
    </source>
</evidence>
<dbReference type="Pfam" id="PF23920">
    <property type="entry name" value="DUF7259"/>
    <property type="match status" value="1"/>
</dbReference>
<reference evidence="3" key="1">
    <citation type="submission" date="2020-12" db="EMBL/GenBank/DDBJ databases">
        <title>Oil enriched cultivation method for isolating marine PHA-producing bacteria.</title>
        <authorList>
            <person name="Zheng W."/>
            <person name="Yu S."/>
            <person name="Huang Y."/>
        </authorList>
    </citation>
    <scope>NUCLEOTIDE SEQUENCE</scope>
    <source>
        <strain evidence="3">SY-2-12</strain>
    </source>
</reference>
<dbReference type="RefSeq" id="WP_207141987.1">
    <property type="nucleotide sequence ID" value="NZ_JAEKJZ010000003.1"/>
</dbReference>
<dbReference type="Pfam" id="PF22288">
    <property type="entry name" value="DUF6963"/>
    <property type="match status" value="1"/>
</dbReference>
<feature type="domain" description="DUF6963" evidence="1">
    <location>
        <begin position="2"/>
        <end position="217"/>
    </location>
</feature>
<dbReference type="InterPro" id="IPR054236">
    <property type="entry name" value="DUF6963"/>
</dbReference>
<proteinExistence type="predicted"/>
<evidence type="ECO:0000313" key="4">
    <source>
        <dbReference type="Proteomes" id="UP000664096"/>
    </source>
</evidence>
<dbReference type="AlphaFoldDB" id="A0A939J1H9"/>
<feature type="domain" description="DUF7259" evidence="2">
    <location>
        <begin position="227"/>
        <end position="301"/>
    </location>
</feature>
<evidence type="ECO:0000259" key="1">
    <source>
        <dbReference type="Pfam" id="PF22288"/>
    </source>
</evidence>
<protein>
    <submittedName>
        <fullName evidence="3">Uncharacterized protein</fullName>
    </submittedName>
</protein>
<dbReference type="InterPro" id="IPR055683">
    <property type="entry name" value="DUF7259"/>
</dbReference>
<accession>A0A939J1H9</accession>
<evidence type="ECO:0000313" key="3">
    <source>
        <dbReference type="EMBL" id="MBN9672161.1"/>
    </source>
</evidence>
<organism evidence="3 4">
    <name type="scientific">Roseibium aggregatum</name>
    <dbReference type="NCBI Taxonomy" id="187304"/>
    <lineage>
        <taxon>Bacteria</taxon>
        <taxon>Pseudomonadati</taxon>
        <taxon>Pseudomonadota</taxon>
        <taxon>Alphaproteobacteria</taxon>
        <taxon>Hyphomicrobiales</taxon>
        <taxon>Stappiaceae</taxon>
        <taxon>Roseibium</taxon>
    </lineage>
</organism>
<sequence length="313" mass="32688">MTIGIALSGPNAGLGIFRALAAVEKIGRGAVGGFVSYAALTEDGRLLRAQTQDGGTSTLFGGAEPPAELAAAKRAVLMSSGPNRPEPLAQFTPGEVGVALITGHRLPNVSAGGGVAPNVRLLDALRQGTPVQDAVASVLEANGNADAGLIALTSSGEIAMGDTEFVRMREDRGSLLFSSGNNRLTGAVIHNSIFPVRGVTELVAGVALDCFEDPDRSDHMLRIDETVAIVPSDRERVHVDGNGKIVSVDVARGRIEDGYLEGSIFLYQSPVFRDGELIGHISGEEPYTIVRDYHAVSFSGKGSARIALKEVMS</sequence>
<dbReference type="Proteomes" id="UP000664096">
    <property type="component" value="Unassembled WGS sequence"/>
</dbReference>
<comment type="caution">
    <text evidence="3">The sequence shown here is derived from an EMBL/GenBank/DDBJ whole genome shotgun (WGS) entry which is preliminary data.</text>
</comment>
<name>A0A939J1H9_9HYPH</name>